<organism evidence="1 2">
    <name type="scientific">Cutibacterium avidum ATCC 25577</name>
    <dbReference type="NCBI Taxonomy" id="997355"/>
    <lineage>
        <taxon>Bacteria</taxon>
        <taxon>Bacillati</taxon>
        <taxon>Actinomycetota</taxon>
        <taxon>Actinomycetes</taxon>
        <taxon>Propionibacteriales</taxon>
        <taxon>Propionibacteriaceae</taxon>
        <taxon>Cutibacterium</taxon>
    </lineage>
</organism>
<keyword evidence="2" id="KW-1185">Reference proteome</keyword>
<evidence type="ECO:0000313" key="2">
    <source>
        <dbReference type="Proteomes" id="UP000005332"/>
    </source>
</evidence>
<name>G4D0L4_9ACTN</name>
<comment type="caution">
    <text evidence="1">The sequence shown here is derived from an EMBL/GenBank/DDBJ whole genome shotgun (WGS) entry which is preliminary data.</text>
</comment>
<protein>
    <submittedName>
        <fullName evidence="1">Uncharacterized protein</fullName>
    </submittedName>
</protein>
<gene>
    <name evidence="1" type="ORF">HMPREF9153_2322</name>
</gene>
<accession>G4D0L4</accession>
<dbReference type="Proteomes" id="UP000005332">
    <property type="component" value="Unassembled WGS sequence"/>
</dbReference>
<reference evidence="1 2" key="1">
    <citation type="submission" date="2011-06" db="EMBL/GenBank/DDBJ databases">
        <authorList>
            <person name="Muzny D."/>
            <person name="Qin X."/>
            <person name="Deng J."/>
            <person name="Jiang H."/>
            <person name="Liu Y."/>
            <person name="Qu J."/>
            <person name="Song X.-Z."/>
            <person name="Zhang L."/>
            <person name="Thornton R."/>
            <person name="Coyle M."/>
            <person name="Francisco L."/>
            <person name="Jackson L."/>
            <person name="Javaid M."/>
            <person name="Korchina V."/>
            <person name="Kovar C."/>
            <person name="Mata R."/>
            <person name="Mathew T."/>
            <person name="Ngo R."/>
            <person name="Nguyen L."/>
            <person name="Nguyen N."/>
            <person name="Okwuonu G."/>
            <person name="Ongeri F."/>
            <person name="Pham C."/>
            <person name="Simmons D."/>
            <person name="Wilczek-Boney K."/>
            <person name="Hale W."/>
            <person name="Jakkamsetti A."/>
            <person name="Pham P."/>
            <person name="Ruth R."/>
            <person name="San Lucas F."/>
            <person name="Warren J."/>
            <person name="Zhang J."/>
            <person name="Zhao Z."/>
            <person name="Zhou C."/>
            <person name="Zhu D."/>
            <person name="Lee S."/>
            <person name="Bess C."/>
            <person name="Blankenburg K."/>
            <person name="Forbes L."/>
            <person name="Fu Q."/>
            <person name="Gubbala S."/>
            <person name="Hirani K."/>
            <person name="Jayaseelan J.C."/>
            <person name="Lara F."/>
            <person name="Munidasa M."/>
            <person name="Palculict T."/>
            <person name="Patil S."/>
            <person name="Pu L.-L."/>
            <person name="Saada N."/>
            <person name="Tang L."/>
            <person name="Weissenberger G."/>
            <person name="Zhu Y."/>
            <person name="Hemphill L."/>
            <person name="Shang Y."/>
            <person name="Youmans B."/>
            <person name="Ayvaz T."/>
            <person name="Ross M."/>
            <person name="Santibanez J."/>
            <person name="Aqrawi P."/>
            <person name="Gross S."/>
            <person name="Joshi V."/>
            <person name="Fowler G."/>
            <person name="Nazareth L."/>
            <person name="Reid J."/>
            <person name="Worley K."/>
            <person name="Petrosino J."/>
            <person name="Highlander S."/>
            <person name="Gibbs R."/>
        </authorList>
    </citation>
    <scope>NUCLEOTIDE SEQUENCE [LARGE SCALE GENOMIC DNA]</scope>
    <source>
        <strain evidence="1 2">ATCC 25577</strain>
    </source>
</reference>
<proteinExistence type="predicted"/>
<dbReference type="EMBL" id="AGBA01000018">
    <property type="protein sequence ID" value="EGY76493.1"/>
    <property type="molecule type" value="Genomic_DNA"/>
</dbReference>
<evidence type="ECO:0000313" key="1">
    <source>
        <dbReference type="EMBL" id="EGY76493.1"/>
    </source>
</evidence>
<sequence length="45" mass="4706">MSSVTSSVAEDFFRISVHIHAVPKAAMRTSVTVGKTGTSSTYACS</sequence>
<dbReference type="HOGENOM" id="CLU_3203879_0_0_11"/>
<dbReference type="AlphaFoldDB" id="G4D0L4"/>